<dbReference type="RefSeq" id="XP_004347215.1">
    <property type="nucleotide sequence ID" value="XM_004347165.1"/>
</dbReference>
<evidence type="ECO:0000313" key="1">
    <source>
        <dbReference type="EMBL" id="ELR21833.1"/>
    </source>
</evidence>
<organism evidence="1 2">
    <name type="scientific">Acanthamoeba castellanii (strain ATCC 30010 / Neff)</name>
    <dbReference type="NCBI Taxonomy" id="1257118"/>
    <lineage>
        <taxon>Eukaryota</taxon>
        <taxon>Amoebozoa</taxon>
        <taxon>Discosea</taxon>
        <taxon>Longamoebia</taxon>
        <taxon>Centramoebida</taxon>
        <taxon>Acanthamoebidae</taxon>
        <taxon>Acanthamoeba</taxon>
    </lineage>
</organism>
<proteinExistence type="predicted"/>
<protein>
    <submittedName>
        <fullName evidence="1">Uncharacterized protein</fullName>
    </submittedName>
</protein>
<dbReference type="GeneID" id="14922747"/>
<dbReference type="VEuPathDB" id="AmoebaDB:ACA1_386410"/>
<dbReference type="Gene3D" id="3.90.1720.10">
    <property type="entry name" value="endopeptidase domain like (from Nostoc punctiforme)"/>
    <property type="match status" value="1"/>
</dbReference>
<dbReference type="AlphaFoldDB" id="L8HAS6"/>
<dbReference type="EMBL" id="KB007900">
    <property type="protein sequence ID" value="ELR21833.1"/>
    <property type="molecule type" value="Genomic_DNA"/>
</dbReference>
<reference evidence="1 2" key="1">
    <citation type="journal article" date="2013" name="Genome Biol.">
        <title>Genome of Acanthamoeba castellanii highlights extensive lateral gene transfer and early evolution of tyrosine kinase signaling.</title>
        <authorList>
            <person name="Clarke M."/>
            <person name="Lohan A.J."/>
            <person name="Liu B."/>
            <person name="Lagkouvardos I."/>
            <person name="Roy S."/>
            <person name="Zafar N."/>
            <person name="Bertelli C."/>
            <person name="Schilde C."/>
            <person name="Kianianmomeni A."/>
            <person name="Burglin T.R."/>
            <person name="Frech C."/>
            <person name="Turcotte B."/>
            <person name="Kopec K.O."/>
            <person name="Synnott J.M."/>
            <person name="Choo C."/>
            <person name="Paponov I."/>
            <person name="Finkler A."/>
            <person name="Soon Heng Tan C."/>
            <person name="Hutchins A.P."/>
            <person name="Weinmeier T."/>
            <person name="Rattei T."/>
            <person name="Chu J.S."/>
            <person name="Gimenez G."/>
            <person name="Irimia M."/>
            <person name="Rigden D.J."/>
            <person name="Fitzpatrick D.A."/>
            <person name="Lorenzo-Morales J."/>
            <person name="Bateman A."/>
            <person name="Chiu C.H."/>
            <person name="Tang P."/>
            <person name="Hegemann P."/>
            <person name="Fromm H."/>
            <person name="Raoult D."/>
            <person name="Greub G."/>
            <person name="Miranda-Saavedra D."/>
            <person name="Chen N."/>
            <person name="Nash P."/>
            <person name="Ginger M.L."/>
            <person name="Horn M."/>
            <person name="Schaap P."/>
            <person name="Caler L."/>
            <person name="Loftus B."/>
        </authorList>
    </citation>
    <scope>NUCLEOTIDE SEQUENCE [LARGE SCALE GENOMIC DNA]</scope>
    <source>
        <strain evidence="1 2">Neff</strain>
    </source>
</reference>
<dbReference type="KEGG" id="acan:ACA1_386410"/>
<accession>L8HAS6</accession>
<sequence>MGEIYVRQMRGRRPSDAELGAIMDELSVCEFAGSLKPMIRSVGGRNPLIPLLPPARDRETGHRQYFCSELAAHVFKRLGVMRPDLDERTYHPSSFLADEDMEIADGHEGFWHFVRPLYVSQ</sequence>
<dbReference type="Proteomes" id="UP000011083">
    <property type="component" value="Unassembled WGS sequence"/>
</dbReference>
<evidence type="ECO:0000313" key="2">
    <source>
        <dbReference type="Proteomes" id="UP000011083"/>
    </source>
</evidence>
<gene>
    <name evidence="1" type="ORF">ACA1_386410</name>
</gene>
<name>L8HAS6_ACACF</name>
<keyword evidence="2" id="KW-1185">Reference proteome</keyword>